<dbReference type="GO" id="GO:0008023">
    <property type="term" value="C:transcription elongation factor complex"/>
    <property type="evidence" value="ECO:0007669"/>
    <property type="project" value="TreeGrafter"/>
</dbReference>
<comment type="subcellular location">
    <subcellularLocation>
        <location evidence="2">Cytoplasm</location>
    </subcellularLocation>
    <subcellularLocation>
        <location evidence="1">Nucleus</location>
    </subcellularLocation>
</comment>
<dbReference type="STRING" id="215637.A0A4Q0A1S4"/>
<evidence type="ECO:0000256" key="6">
    <source>
        <dbReference type="ARBA" id="ARBA00022490"/>
    </source>
</evidence>
<dbReference type="GO" id="GO:0002098">
    <property type="term" value="P:tRNA wobble uridine modification"/>
    <property type="evidence" value="ECO:0007669"/>
    <property type="project" value="InterPro"/>
</dbReference>
<evidence type="ECO:0000256" key="7">
    <source>
        <dbReference type="ARBA" id="ARBA00022694"/>
    </source>
</evidence>
<evidence type="ECO:0000256" key="5">
    <source>
        <dbReference type="ARBA" id="ARBA00020265"/>
    </source>
</evidence>
<proteinExistence type="inferred from homology"/>
<dbReference type="CDD" id="cd19494">
    <property type="entry name" value="Elp4"/>
    <property type="match status" value="1"/>
</dbReference>
<sequence length="414" mass="45071">MSSFRKRTAAIQPKLPAGAKLSPHNGQVLVSSGIPSLDDLLGGGLPVGSVVLVLSDRYTDYSNILLRYFVAQGLASGHQLHLASADMDPQKIIQRAPSWTTTSPTPNTSADSPAVQKTTEALDKLKIAWRYQNLPTGDQDTARRTTGTTPFCEKFDLMVPVKPRIIDQATVSYTDLTQPRNTSEDANEDGNDKDRNQGITDDYEALFAELAHAIEDGGFSSLAPAAKAPAERNILRIGIHDLASPYWQAQSDESCARFLHALRGLLRFSFGVCMITLPAHLYQTESERPGAVRRWEQLCDAVVELESFNGSRNTKATAGGLDCNGFFYIHKQPQLNSLVPSSSKLVTVSGNQLSANNLAFKQKRHKFYIETFYLPPEGGVSERRVEPRSSSSSSAAGKTSKTASSGRACSSLDF</sequence>
<keyword evidence="6" id="KW-0963">Cytoplasm</keyword>
<dbReference type="UniPathway" id="UPA00988"/>
<protein>
    <recommendedName>
        <fullName evidence="5">Elongator complex protein 4</fullName>
    </recommendedName>
</protein>
<accession>A0A4Q0A1S4</accession>
<evidence type="ECO:0000256" key="1">
    <source>
        <dbReference type="ARBA" id="ARBA00004123"/>
    </source>
</evidence>
<evidence type="ECO:0000256" key="4">
    <source>
        <dbReference type="ARBA" id="ARBA00007573"/>
    </source>
</evidence>
<keyword evidence="7" id="KW-0819">tRNA processing</keyword>
<dbReference type="Pfam" id="PF05625">
    <property type="entry name" value="PAXNEB"/>
    <property type="match status" value="1"/>
</dbReference>
<feature type="compositionally biased region" description="Low complexity" evidence="9">
    <location>
        <begin position="389"/>
        <end position="406"/>
    </location>
</feature>
<evidence type="ECO:0000256" key="3">
    <source>
        <dbReference type="ARBA" id="ARBA00005043"/>
    </source>
</evidence>
<dbReference type="Gene3D" id="3.40.50.300">
    <property type="entry name" value="P-loop containing nucleotide triphosphate hydrolases"/>
    <property type="match status" value="1"/>
</dbReference>
<evidence type="ECO:0000256" key="8">
    <source>
        <dbReference type="ARBA" id="ARBA00023242"/>
    </source>
</evidence>
<dbReference type="PANTHER" id="PTHR12896:SF1">
    <property type="entry name" value="ELONGATOR COMPLEX PROTEIN 4"/>
    <property type="match status" value="1"/>
</dbReference>
<name>A0A4Q0A1S4_9FUNG</name>
<evidence type="ECO:0000256" key="2">
    <source>
        <dbReference type="ARBA" id="ARBA00004496"/>
    </source>
</evidence>
<dbReference type="AlphaFoldDB" id="A0A4Q0A1S4"/>
<evidence type="ECO:0000313" key="11">
    <source>
        <dbReference type="Proteomes" id="UP000268162"/>
    </source>
</evidence>
<dbReference type="GO" id="GO:0033588">
    <property type="term" value="C:elongator holoenzyme complex"/>
    <property type="evidence" value="ECO:0007669"/>
    <property type="project" value="InterPro"/>
</dbReference>
<dbReference type="PANTHER" id="PTHR12896">
    <property type="entry name" value="PAX6 NEIGHBOR PROTEIN PAXNEB"/>
    <property type="match status" value="1"/>
</dbReference>
<evidence type="ECO:0000313" key="10">
    <source>
        <dbReference type="EMBL" id="RKP39110.1"/>
    </source>
</evidence>
<keyword evidence="11" id="KW-1185">Reference proteome</keyword>
<gene>
    <name evidence="10" type="ORF">BJ085DRAFT_42243</name>
</gene>
<dbReference type="Proteomes" id="UP000268162">
    <property type="component" value="Unassembled WGS sequence"/>
</dbReference>
<dbReference type="SUPFAM" id="SSF52540">
    <property type="entry name" value="P-loop containing nucleoside triphosphate hydrolases"/>
    <property type="match status" value="1"/>
</dbReference>
<feature type="region of interest" description="Disordered" evidence="9">
    <location>
        <begin position="378"/>
        <end position="414"/>
    </location>
</feature>
<reference evidence="11" key="1">
    <citation type="journal article" date="2018" name="Nat. Microbiol.">
        <title>Leveraging single-cell genomics to expand the fungal tree of life.</title>
        <authorList>
            <person name="Ahrendt S.R."/>
            <person name="Quandt C.A."/>
            <person name="Ciobanu D."/>
            <person name="Clum A."/>
            <person name="Salamov A."/>
            <person name="Andreopoulos B."/>
            <person name="Cheng J.F."/>
            <person name="Woyke T."/>
            <person name="Pelin A."/>
            <person name="Henrissat B."/>
            <person name="Reynolds N.K."/>
            <person name="Benny G.L."/>
            <person name="Smith M.E."/>
            <person name="James T.Y."/>
            <person name="Grigoriev I.V."/>
        </authorList>
    </citation>
    <scope>NUCLEOTIDE SEQUENCE [LARGE SCALE GENOMIC DNA]</scope>
    <source>
        <strain evidence="11">RSA 468</strain>
    </source>
</reference>
<dbReference type="InterPro" id="IPR027417">
    <property type="entry name" value="P-loop_NTPase"/>
</dbReference>
<feature type="region of interest" description="Disordered" evidence="9">
    <location>
        <begin position="173"/>
        <end position="198"/>
    </location>
</feature>
<dbReference type="GO" id="GO:0005737">
    <property type="term" value="C:cytoplasm"/>
    <property type="evidence" value="ECO:0007669"/>
    <property type="project" value="UniProtKB-SubCell"/>
</dbReference>
<comment type="pathway">
    <text evidence="3">tRNA modification; 5-methoxycarbonylmethyl-2-thiouridine-tRNA biosynthesis.</text>
</comment>
<dbReference type="InterPro" id="IPR008728">
    <property type="entry name" value="Elongator_complex_protein_4"/>
</dbReference>
<keyword evidence="8" id="KW-0539">Nucleus</keyword>
<organism evidence="10 11">
    <name type="scientific">Dimargaris cristalligena</name>
    <dbReference type="NCBI Taxonomy" id="215637"/>
    <lineage>
        <taxon>Eukaryota</taxon>
        <taxon>Fungi</taxon>
        <taxon>Fungi incertae sedis</taxon>
        <taxon>Zoopagomycota</taxon>
        <taxon>Kickxellomycotina</taxon>
        <taxon>Dimargaritomycetes</taxon>
        <taxon>Dimargaritales</taxon>
        <taxon>Dimargaritaceae</taxon>
        <taxon>Dimargaris</taxon>
    </lineage>
</organism>
<dbReference type="EMBL" id="ML002298">
    <property type="protein sequence ID" value="RKP39110.1"/>
    <property type="molecule type" value="Genomic_DNA"/>
</dbReference>
<evidence type="ECO:0000256" key="9">
    <source>
        <dbReference type="SAM" id="MobiDB-lite"/>
    </source>
</evidence>
<comment type="similarity">
    <text evidence="4">Belongs to the ELP4 family.</text>
</comment>